<dbReference type="Pfam" id="PF01773">
    <property type="entry name" value="Nucleos_tra2_N"/>
    <property type="match status" value="1"/>
</dbReference>
<dbReference type="EMBL" id="CAJNIZ010030113">
    <property type="protein sequence ID" value="CAE7521270.1"/>
    <property type="molecule type" value="Genomic_DNA"/>
</dbReference>
<feature type="transmembrane region" description="Helical" evidence="7">
    <location>
        <begin position="146"/>
        <end position="165"/>
    </location>
</feature>
<evidence type="ECO:0000256" key="5">
    <source>
        <dbReference type="ARBA" id="ARBA00022989"/>
    </source>
</evidence>
<evidence type="ECO:0000256" key="1">
    <source>
        <dbReference type="ARBA" id="ARBA00004651"/>
    </source>
</evidence>
<evidence type="ECO:0000313" key="12">
    <source>
        <dbReference type="Proteomes" id="UP000649617"/>
    </source>
</evidence>
<dbReference type="Pfam" id="PF07670">
    <property type="entry name" value="Gate"/>
    <property type="match status" value="1"/>
</dbReference>
<keyword evidence="5 7" id="KW-1133">Transmembrane helix</keyword>
<feature type="domain" description="Concentrative nucleoside transporter C-terminal" evidence="9">
    <location>
        <begin position="364"/>
        <end position="571"/>
    </location>
</feature>
<comment type="subcellular location">
    <subcellularLocation>
        <location evidence="1">Cell membrane</location>
        <topology evidence="1">Multi-pass membrane protein</topology>
    </subcellularLocation>
</comment>
<keyword evidence="4 7" id="KW-0812">Transmembrane</keyword>
<comment type="caution">
    <text evidence="11">The sequence shown here is derived from an EMBL/GenBank/DDBJ whole genome shotgun (WGS) entry which is preliminary data.</text>
</comment>
<dbReference type="GO" id="GO:0005886">
    <property type="term" value="C:plasma membrane"/>
    <property type="evidence" value="ECO:0007669"/>
    <property type="project" value="UniProtKB-SubCell"/>
</dbReference>
<evidence type="ECO:0000259" key="10">
    <source>
        <dbReference type="Pfam" id="PF07670"/>
    </source>
</evidence>
<evidence type="ECO:0000256" key="3">
    <source>
        <dbReference type="ARBA" id="ARBA00022475"/>
    </source>
</evidence>
<name>A0A812THG2_SYMPI</name>
<proteinExistence type="inferred from homology"/>
<dbReference type="InterPro" id="IPR008276">
    <property type="entry name" value="C_nuclsd_transpt"/>
</dbReference>
<dbReference type="PANTHER" id="PTHR10590">
    <property type="entry name" value="SODIUM/NUCLEOSIDE COTRANSPORTER"/>
    <property type="match status" value="1"/>
</dbReference>
<feature type="transmembrane region" description="Helical" evidence="7">
    <location>
        <begin position="108"/>
        <end position="126"/>
    </location>
</feature>
<keyword evidence="3" id="KW-1003">Cell membrane</keyword>
<dbReference type="AlphaFoldDB" id="A0A812THG2"/>
<feature type="transmembrane region" description="Helical" evidence="7">
    <location>
        <begin position="458"/>
        <end position="476"/>
    </location>
</feature>
<evidence type="ECO:0000256" key="6">
    <source>
        <dbReference type="ARBA" id="ARBA00023136"/>
    </source>
</evidence>
<evidence type="ECO:0000256" key="7">
    <source>
        <dbReference type="SAM" id="Phobius"/>
    </source>
</evidence>
<dbReference type="InterPro" id="IPR011657">
    <property type="entry name" value="CNT_C_dom"/>
</dbReference>
<feature type="transmembrane region" description="Helical" evidence="7">
    <location>
        <begin position="202"/>
        <end position="220"/>
    </location>
</feature>
<dbReference type="Pfam" id="PF07662">
    <property type="entry name" value="Nucleos_tra2_C"/>
    <property type="match status" value="1"/>
</dbReference>
<dbReference type="Proteomes" id="UP000649617">
    <property type="component" value="Unassembled WGS sequence"/>
</dbReference>
<evidence type="ECO:0000313" key="11">
    <source>
        <dbReference type="EMBL" id="CAE7521270.1"/>
    </source>
</evidence>
<dbReference type="GO" id="GO:0005415">
    <property type="term" value="F:nucleoside:sodium symporter activity"/>
    <property type="evidence" value="ECO:0007669"/>
    <property type="project" value="TreeGrafter"/>
</dbReference>
<dbReference type="InterPro" id="IPR011642">
    <property type="entry name" value="Gate_dom"/>
</dbReference>
<feature type="transmembrane region" description="Helical" evidence="7">
    <location>
        <begin position="294"/>
        <end position="315"/>
    </location>
</feature>
<feature type="transmembrane region" description="Helical" evidence="7">
    <location>
        <begin position="414"/>
        <end position="438"/>
    </location>
</feature>
<feature type="transmembrane region" description="Helical" evidence="7">
    <location>
        <begin position="551"/>
        <end position="574"/>
    </location>
</feature>
<evidence type="ECO:0000256" key="4">
    <source>
        <dbReference type="ARBA" id="ARBA00022692"/>
    </source>
</evidence>
<comment type="similarity">
    <text evidence="2">Belongs to the concentrative nucleoside transporter (CNT) (TC 2.A.41) family.</text>
</comment>
<evidence type="ECO:0000256" key="2">
    <source>
        <dbReference type="ARBA" id="ARBA00009033"/>
    </source>
</evidence>
<feature type="transmembrane region" description="Helical" evidence="7">
    <location>
        <begin position="336"/>
        <end position="358"/>
    </location>
</feature>
<accession>A0A812THG2</accession>
<feature type="transmembrane region" description="Helical" evidence="7">
    <location>
        <begin position="258"/>
        <end position="282"/>
    </location>
</feature>
<evidence type="ECO:0000259" key="9">
    <source>
        <dbReference type="Pfam" id="PF07662"/>
    </source>
</evidence>
<gene>
    <name evidence="11" type="primary">Slc28a3</name>
    <name evidence="11" type="ORF">SPIL2461_LOCUS13642</name>
</gene>
<dbReference type="InterPro" id="IPR002668">
    <property type="entry name" value="CNT_N_dom"/>
</dbReference>
<feature type="domain" description="Nucleoside transporter/FeoB GTPase Gate" evidence="10">
    <location>
        <begin position="261"/>
        <end position="359"/>
    </location>
</feature>
<evidence type="ECO:0000259" key="8">
    <source>
        <dbReference type="Pfam" id="PF01773"/>
    </source>
</evidence>
<dbReference type="PANTHER" id="PTHR10590:SF4">
    <property type="entry name" value="SOLUTE CARRIER FAMILY 28 MEMBER 3"/>
    <property type="match status" value="1"/>
</dbReference>
<feature type="domain" description="Concentrative nucleoside transporter N-terminal" evidence="8">
    <location>
        <begin position="205"/>
        <end position="253"/>
    </location>
</feature>
<reference evidence="11" key="1">
    <citation type="submission" date="2021-02" db="EMBL/GenBank/DDBJ databases">
        <authorList>
            <person name="Dougan E. K."/>
            <person name="Rhodes N."/>
            <person name="Thang M."/>
            <person name="Chan C."/>
        </authorList>
    </citation>
    <scope>NUCLEOTIDE SEQUENCE</scope>
</reference>
<keyword evidence="12" id="KW-1185">Reference proteome</keyword>
<protein>
    <submittedName>
        <fullName evidence="11">Slc28a3 protein</fullName>
    </submittedName>
</protein>
<feature type="transmembrane region" description="Helical" evidence="7">
    <location>
        <begin position="82"/>
        <end position="101"/>
    </location>
</feature>
<organism evidence="11 12">
    <name type="scientific">Symbiodinium pilosum</name>
    <name type="common">Dinoflagellate</name>
    <dbReference type="NCBI Taxonomy" id="2952"/>
    <lineage>
        <taxon>Eukaryota</taxon>
        <taxon>Sar</taxon>
        <taxon>Alveolata</taxon>
        <taxon>Dinophyceae</taxon>
        <taxon>Suessiales</taxon>
        <taxon>Symbiodiniaceae</taxon>
        <taxon>Symbiodinium</taxon>
    </lineage>
</organism>
<feature type="transmembrane region" description="Helical" evidence="7">
    <location>
        <begin position="177"/>
        <end position="196"/>
    </location>
</feature>
<sequence length="575" mass="61383">MVSGERECAKGVVGKIFPDRLMDILAGTLALEVRVHERRCQPDGDWPLFPEKLSSKMNAGKNGEHAPGSCCPAWLRASWSRVLFWLLVAGYLSVALARNASKALPISLVFLAIFLIQIWDAISSRYNKDLESLLAPLQRRCDRCPAGVGPAAMVVAMVVTLLVMCPAHGVGAKPNGIDSSLAAGCYFWFCLAGFAPPTGAKSGGVITGIALQFVLGLLIMKTQFGYQAFKELGNLMVTFLGFTDEGSKFVFGDSYRDFFMAFKVLPVIIFFSSVVSACYYLGIVQEIFVRLGWFMQKTMGTGYCESLIAAANIFLGQTEAPLIVKPFLVHMTRSEIHSAMTSGYASIAGSVLGTYILFGVPADHLLAASVMSAPAALAMSKLVYPETELPKTNTLNILTADPTRNILEAITNGVMTGMVIAATVAAMLIASIAIMAFLNSALEWSGELVGINGLTFDAVLSYLLWPLALMMGVPIADCKSVGLLIGQKTILNEFVAYRNLGDLKAKGAISTQAEVIATYALCGFCNMGSVGIQVGGFSSLAPPRKADFTDLAFRAMVTGTVACLMTGCIAGMLVD</sequence>
<keyword evidence="6 7" id="KW-0472">Membrane</keyword>
<dbReference type="OrthoDB" id="6075923at2759"/>